<evidence type="ECO:0000313" key="1">
    <source>
        <dbReference type="EMBL" id="GBM50833.1"/>
    </source>
</evidence>
<name>A0A4Y2GB36_ARAVE</name>
<dbReference type="EMBL" id="BGPR01001312">
    <property type="protein sequence ID" value="GBM50833.1"/>
    <property type="molecule type" value="Genomic_DNA"/>
</dbReference>
<sequence>MTRTTLELELPSQKVRTGRRSSTKSDLKCTRTYSRTRSSSYIICHLKSSTRIFYVVLLQVLISFVRCYPDTFKLSSLGSAISVMFRVKSHQEKKEWACKKLIARICNISFCFIYREKKYVNSLLQSS</sequence>
<protein>
    <submittedName>
        <fullName evidence="1">Uncharacterized protein</fullName>
    </submittedName>
</protein>
<keyword evidence="2" id="KW-1185">Reference proteome</keyword>
<proteinExistence type="predicted"/>
<reference evidence="1 2" key="1">
    <citation type="journal article" date="2019" name="Sci. Rep.">
        <title>Orb-weaving spider Araneus ventricosus genome elucidates the spidroin gene catalogue.</title>
        <authorList>
            <person name="Kono N."/>
            <person name="Nakamura H."/>
            <person name="Ohtoshi R."/>
            <person name="Moran D.A.P."/>
            <person name="Shinohara A."/>
            <person name="Yoshida Y."/>
            <person name="Fujiwara M."/>
            <person name="Mori M."/>
            <person name="Tomita M."/>
            <person name="Arakawa K."/>
        </authorList>
    </citation>
    <scope>NUCLEOTIDE SEQUENCE [LARGE SCALE GENOMIC DNA]</scope>
</reference>
<dbReference type="Proteomes" id="UP000499080">
    <property type="component" value="Unassembled WGS sequence"/>
</dbReference>
<accession>A0A4Y2GB36</accession>
<evidence type="ECO:0000313" key="2">
    <source>
        <dbReference type="Proteomes" id="UP000499080"/>
    </source>
</evidence>
<gene>
    <name evidence="1" type="ORF">AVEN_140942_1</name>
</gene>
<comment type="caution">
    <text evidence="1">The sequence shown here is derived from an EMBL/GenBank/DDBJ whole genome shotgun (WGS) entry which is preliminary data.</text>
</comment>
<organism evidence="1 2">
    <name type="scientific">Araneus ventricosus</name>
    <name type="common">Orbweaver spider</name>
    <name type="synonym">Epeira ventricosa</name>
    <dbReference type="NCBI Taxonomy" id="182803"/>
    <lineage>
        <taxon>Eukaryota</taxon>
        <taxon>Metazoa</taxon>
        <taxon>Ecdysozoa</taxon>
        <taxon>Arthropoda</taxon>
        <taxon>Chelicerata</taxon>
        <taxon>Arachnida</taxon>
        <taxon>Araneae</taxon>
        <taxon>Araneomorphae</taxon>
        <taxon>Entelegynae</taxon>
        <taxon>Araneoidea</taxon>
        <taxon>Araneidae</taxon>
        <taxon>Araneus</taxon>
    </lineage>
</organism>
<dbReference type="AlphaFoldDB" id="A0A4Y2GB36"/>